<evidence type="ECO:0000313" key="10">
    <source>
        <dbReference type="Proteomes" id="UP000634529"/>
    </source>
</evidence>
<name>A0ABR9AXA3_9BACL</name>
<keyword evidence="4 8" id="KW-0566">Pantothenate biosynthesis</keyword>
<keyword evidence="5 8" id="KW-0547">Nucleotide-binding</keyword>
<gene>
    <name evidence="8" type="primary">panC</name>
    <name evidence="9" type="ORF">IFO66_04635</name>
</gene>
<comment type="similarity">
    <text evidence="2 8">Belongs to the pantothenate synthetase family.</text>
</comment>
<evidence type="ECO:0000256" key="7">
    <source>
        <dbReference type="ARBA" id="ARBA00048258"/>
    </source>
</evidence>
<dbReference type="InterPro" id="IPR042176">
    <property type="entry name" value="Pantoate_ligase_C"/>
</dbReference>
<comment type="subunit">
    <text evidence="8">Homodimer.</text>
</comment>
<dbReference type="Pfam" id="PF02569">
    <property type="entry name" value="Pantoate_ligase"/>
    <property type="match status" value="1"/>
</dbReference>
<evidence type="ECO:0000256" key="5">
    <source>
        <dbReference type="ARBA" id="ARBA00022741"/>
    </source>
</evidence>
<keyword evidence="10" id="KW-1185">Reference proteome</keyword>
<comment type="catalytic activity">
    <reaction evidence="7 8">
        <text>(R)-pantoate + beta-alanine + ATP = (R)-pantothenate + AMP + diphosphate + H(+)</text>
        <dbReference type="Rhea" id="RHEA:10912"/>
        <dbReference type="ChEBI" id="CHEBI:15378"/>
        <dbReference type="ChEBI" id="CHEBI:15980"/>
        <dbReference type="ChEBI" id="CHEBI:29032"/>
        <dbReference type="ChEBI" id="CHEBI:30616"/>
        <dbReference type="ChEBI" id="CHEBI:33019"/>
        <dbReference type="ChEBI" id="CHEBI:57966"/>
        <dbReference type="ChEBI" id="CHEBI:456215"/>
        <dbReference type="EC" id="6.3.2.1"/>
    </reaction>
</comment>
<dbReference type="Gene3D" id="3.30.1300.10">
    <property type="entry name" value="Pantoate-beta-alanine ligase, C-terminal domain"/>
    <property type="match status" value="1"/>
</dbReference>
<protein>
    <recommendedName>
        <fullName evidence="8">Pantothenate synthetase</fullName>
        <shortName evidence="8">PS</shortName>
        <ecNumber evidence="8">6.3.2.1</ecNumber>
    </recommendedName>
    <alternativeName>
        <fullName evidence="8">Pantoate--beta-alanine ligase</fullName>
    </alternativeName>
    <alternativeName>
        <fullName evidence="8">Pantoate-activating enzyme</fullName>
    </alternativeName>
</protein>
<dbReference type="GO" id="GO:0004592">
    <property type="term" value="F:pantoate-beta-alanine ligase activity"/>
    <property type="evidence" value="ECO:0007669"/>
    <property type="project" value="UniProtKB-EC"/>
</dbReference>
<comment type="miscellaneous">
    <text evidence="8">The reaction proceeds by a bi uni uni bi ping pong mechanism.</text>
</comment>
<dbReference type="NCBIfam" id="TIGR00018">
    <property type="entry name" value="panC"/>
    <property type="match status" value="1"/>
</dbReference>
<feature type="binding site" evidence="8">
    <location>
        <position position="155"/>
    </location>
    <ligand>
        <name>(R)-pantoate</name>
        <dbReference type="ChEBI" id="CHEBI:15980"/>
    </ligand>
</feature>
<dbReference type="Proteomes" id="UP000634529">
    <property type="component" value="Unassembled WGS sequence"/>
</dbReference>
<feature type="binding site" evidence="8">
    <location>
        <position position="178"/>
    </location>
    <ligand>
        <name>ATP</name>
        <dbReference type="ChEBI" id="CHEBI:30616"/>
    </ligand>
</feature>
<evidence type="ECO:0000256" key="3">
    <source>
        <dbReference type="ARBA" id="ARBA00022598"/>
    </source>
</evidence>
<feature type="binding site" evidence="8">
    <location>
        <begin position="32"/>
        <end position="39"/>
    </location>
    <ligand>
        <name>ATP</name>
        <dbReference type="ChEBI" id="CHEBI:30616"/>
    </ligand>
</feature>
<dbReference type="HAMAP" id="MF_00158">
    <property type="entry name" value="PanC"/>
    <property type="match status" value="1"/>
</dbReference>
<evidence type="ECO:0000313" key="9">
    <source>
        <dbReference type="EMBL" id="MBD8497586.1"/>
    </source>
</evidence>
<dbReference type="SUPFAM" id="SSF52374">
    <property type="entry name" value="Nucleotidylyl transferase"/>
    <property type="match status" value="1"/>
</dbReference>
<accession>A0ABR9AXA3</accession>
<keyword evidence="3 8" id="KW-0436">Ligase</keyword>
<dbReference type="EC" id="6.3.2.1" evidence="8"/>
<dbReference type="RefSeq" id="WP_192024002.1">
    <property type="nucleotide sequence ID" value="NZ_JACYTN010000002.1"/>
</dbReference>
<organism evidence="9 10">
    <name type="scientific">Paenibacillus arenosi</name>
    <dbReference type="NCBI Taxonomy" id="2774142"/>
    <lineage>
        <taxon>Bacteria</taxon>
        <taxon>Bacillati</taxon>
        <taxon>Bacillota</taxon>
        <taxon>Bacilli</taxon>
        <taxon>Bacillales</taxon>
        <taxon>Paenibacillaceae</taxon>
        <taxon>Paenibacillus</taxon>
    </lineage>
</organism>
<evidence type="ECO:0000256" key="2">
    <source>
        <dbReference type="ARBA" id="ARBA00009256"/>
    </source>
</evidence>
<reference evidence="9 10" key="1">
    <citation type="submission" date="2020-09" db="EMBL/GenBank/DDBJ databases">
        <title>Paenibacillus sp. CAU 1523 isolated from sand of Haeundae Beach.</title>
        <authorList>
            <person name="Kim W."/>
        </authorList>
    </citation>
    <scope>NUCLEOTIDE SEQUENCE [LARGE SCALE GENOMIC DNA]</scope>
    <source>
        <strain evidence="9 10">CAU 1523</strain>
    </source>
</reference>
<feature type="binding site" evidence="8">
    <location>
        <position position="63"/>
    </location>
    <ligand>
        <name>(R)-pantoate</name>
        <dbReference type="ChEBI" id="CHEBI:15980"/>
    </ligand>
</feature>
<sequence length="292" mass="32449">MIVARTVEEIRAAVQQLRGNRPNSTVGFVPTMGYLHEGHASLMRKSVEKNEISVLSIFVNPIQFGPNEDLDRYPRNESGDLQLAGQCGIDIVFLPSVDVMYPQATKTKIRVAEVTEGLCGASRPGHFDGVTTVVAKLFNMVKPDRAYFGLKDAQQVAVIQQMVNDLNIDVEVVPCQIVRETDGLALSSRNVYLSDEERRQALVLSESLQMAHSLIREQAAITAGELMDIIIKNIQAMPLANIDYVEIVQYPSMERFAASVQLPEQKSDILIALAVRFGNTRLIDNLYLPYQS</sequence>
<dbReference type="PANTHER" id="PTHR21299">
    <property type="entry name" value="CYTIDYLATE KINASE/PANTOATE-BETA-ALANINE LIGASE"/>
    <property type="match status" value="1"/>
</dbReference>
<keyword evidence="8" id="KW-0963">Cytoplasm</keyword>
<dbReference type="Gene3D" id="3.40.50.620">
    <property type="entry name" value="HUPs"/>
    <property type="match status" value="1"/>
</dbReference>
<proteinExistence type="inferred from homology"/>
<evidence type="ECO:0000256" key="1">
    <source>
        <dbReference type="ARBA" id="ARBA00004990"/>
    </source>
</evidence>
<comment type="pathway">
    <text evidence="1 8">Cofactor biosynthesis; (R)-pantothenate biosynthesis; (R)-pantothenate from (R)-pantoate and beta-alanine: step 1/1.</text>
</comment>
<feature type="binding site" evidence="8">
    <location>
        <begin position="149"/>
        <end position="152"/>
    </location>
    <ligand>
        <name>ATP</name>
        <dbReference type="ChEBI" id="CHEBI:30616"/>
    </ligand>
</feature>
<dbReference type="PANTHER" id="PTHR21299:SF1">
    <property type="entry name" value="PANTOATE--BETA-ALANINE LIGASE"/>
    <property type="match status" value="1"/>
</dbReference>
<dbReference type="InterPro" id="IPR003721">
    <property type="entry name" value="Pantoate_ligase"/>
</dbReference>
<feature type="binding site" evidence="8">
    <location>
        <position position="63"/>
    </location>
    <ligand>
        <name>beta-alanine</name>
        <dbReference type="ChEBI" id="CHEBI:57966"/>
    </ligand>
</feature>
<feature type="active site" description="Proton donor" evidence="8">
    <location>
        <position position="39"/>
    </location>
</feature>
<comment type="function">
    <text evidence="8">Catalyzes the condensation of pantoate with beta-alanine in an ATP-dependent reaction via a pantoyl-adenylate intermediate.</text>
</comment>
<keyword evidence="6 8" id="KW-0067">ATP-binding</keyword>
<comment type="caution">
    <text evidence="9">The sequence shown here is derived from an EMBL/GenBank/DDBJ whole genome shotgun (WGS) entry which is preliminary data.</text>
</comment>
<evidence type="ECO:0000256" key="6">
    <source>
        <dbReference type="ARBA" id="ARBA00022840"/>
    </source>
</evidence>
<comment type="subcellular location">
    <subcellularLocation>
        <location evidence="8">Cytoplasm</location>
    </subcellularLocation>
</comment>
<feature type="binding site" evidence="8">
    <location>
        <begin position="186"/>
        <end position="189"/>
    </location>
    <ligand>
        <name>ATP</name>
        <dbReference type="ChEBI" id="CHEBI:30616"/>
    </ligand>
</feature>
<dbReference type="InterPro" id="IPR014729">
    <property type="entry name" value="Rossmann-like_a/b/a_fold"/>
</dbReference>
<evidence type="ECO:0000256" key="4">
    <source>
        <dbReference type="ARBA" id="ARBA00022655"/>
    </source>
</evidence>
<evidence type="ECO:0000256" key="8">
    <source>
        <dbReference type="HAMAP-Rule" id="MF_00158"/>
    </source>
</evidence>
<dbReference type="CDD" id="cd00560">
    <property type="entry name" value="PanC"/>
    <property type="match status" value="1"/>
</dbReference>
<dbReference type="EMBL" id="JACYTN010000002">
    <property type="protein sequence ID" value="MBD8497586.1"/>
    <property type="molecule type" value="Genomic_DNA"/>
</dbReference>